<evidence type="ECO:0000256" key="13">
    <source>
        <dbReference type="SAM" id="Phobius"/>
    </source>
</evidence>
<comment type="similarity">
    <text evidence="2">Belongs to the RLP family.</text>
</comment>
<keyword evidence="6 13" id="KW-0812">Transmembrane</keyword>
<dbReference type="InterPro" id="IPR013210">
    <property type="entry name" value="LRR_N_plant-typ"/>
</dbReference>
<evidence type="ECO:0000259" key="15">
    <source>
        <dbReference type="Pfam" id="PF08263"/>
    </source>
</evidence>
<name>A0A445GKH7_GLYSO</name>
<dbReference type="FunFam" id="3.80.10.10:FF:000383">
    <property type="entry name" value="Leucine-rich repeat receptor protein kinase EMS1"/>
    <property type="match status" value="2"/>
</dbReference>
<reference evidence="17 18" key="1">
    <citation type="submission" date="2018-09" db="EMBL/GenBank/DDBJ databases">
        <title>A high-quality reference genome of wild soybean provides a powerful tool to mine soybean genomes.</title>
        <authorList>
            <person name="Xie M."/>
            <person name="Chung C.Y.L."/>
            <person name="Li M.-W."/>
            <person name="Wong F.-L."/>
            <person name="Chan T.-F."/>
            <person name="Lam H.-M."/>
        </authorList>
    </citation>
    <scope>NUCLEOTIDE SEQUENCE [LARGE SCALE GENOMIC DNA]</scope>
    <source>
        <strain evidence="18">cv. W05</strain>
        <tissue evidence="17">Hypocotyl of etiolated seedlings</tissue>
    </source>
</reference>
<evidence type="ECO:0000256" key="9">
    <source>
        <dbReference type="ARBA" id="ARBA00022989"/>
    </source>
</evidence>
<evidence type="ECO:0000256" key="1">
    <source>
        <dbReference type="ARBA" id="ARBA00004251"/>
    </source>
</evidence>
<keyword evidence="9 13" id="KW-1133">Transmembrane helix</keyword>
<dbReference type="Gene3D" id="3.80.10.10">
    <property type="entry name" value="Ribonuclease Inhibitor"/>
    <property type="match status" value="9"/>
</dbReference>
<dbReference type="Pfam" id="PF00560">
    <property type="entry name" value="LRR_1"/>
    <property type="match status" value="12"/>
</dbReference>
<feature type="chain" id="PRO_5019313699" evidence="14">
    <location>
        <begin position="26"/>
        <end position="1964"/>
    </location>
</feature>
<dbReference type="Pfam" id="PF13855">
    <property type="entry name" value="LRR_8"/>
    <property type="match status" value="1"/>
</dbReference>
<feature type="transmembrane region" description="Helical" evidence="13">
    <location>
        <begin position="1913"/>
        <end position="1935"/>
    </location>
</feature>
<dbReference type="GO" id="GO:0007165">
    <property type="term" value="P:signal transduction"/>
    <property type="evidence" value="ECO:0007669"/>
    <property type="project" value="UniProtKB-ARBA"/>
</dbReference>
<dbReference type="FunFam" id="3.80.10.10:FF:000095">
    <property type="entry name" value="LRR receptor-like serine/threonine-protein kinase GSO1"/>
    <property type="match status" value="1"/>
</dbReference>
<dbReference type="InterPro" id="IPR001611">
    <property type="entry name" value="Leu-rich_rpt"/>
</dbReference>
<evidence type="ECO:0000313" key="17">
    <source>
        <dbReference type="EMBL" id="RZB61722.1"/>
    </source>
</evidence>
<gene>
    <name evidence="17" type="ORF">D0Y65_044158</name>
</gene>
<dbReference type="EMBL" id="QZWG01000016">
    <property type="protein sequence ID" value="RZB61722.1"/>
    <property type="molecule type" value="Genomic_DNA"/>
</dbReference>
<feature type="transmembrane region" description="Helical" evidence="13">
    <location>
        <begin position="1104"/>
        <end position="1126"/>
    </location>
</feature>
<evidence type="ECO:0000256" key="5">
    <source>
        <dbReference type="ARBA" id="ARBA00022614"/>
    </source>
</evidence>
<feature type="transmembrane region" description="Helical" evidence="13">
    <location>
        <begin position="938"/>
        <end position="957"/>
    </location>
</feature>
<accession>A0A445GKH7</accession>
<evidence type="ECO:0000256" key="2">
    <source>
        <dbReference type="ARBA" id="ARBA00009592"/>
    </source>
</evidence>
<dbReference type="SUPFAM" id="SSF52058">
    <property type="entry name" value="L domain-like"/>
    <property type="match status" value="3"/>
</dbReference>
<dbReference type="Pfam" id="PF08263">
    <property type="entry name" value="LRRNT_2"/>
    <property type="match status" value="1"/>
</dbReference>
<dbReference type="InterPro" id="IPR032675">
    <property type="entry name" value="LRR_dom_sf"/>
</dbReference>
<evidence type="ECO:0000256" key="14">
    <source>
        <dbReference type="SAM" id="SignalP"/>
    </source>
</evidence>
<evidence type="ECO:0000256" key="4">
    <source>
        <dbReference type="ARBA" id="ARBA00022553"/>
    </source>
</evidence>
<dbReference type="SMART" id="SM00365">
    <property type="entry name" value="LRR_SD22"/>
    <property type="match status" value="11"/>
</dbReference>
<keyword evidence="3" id="KW-1003">Cell membrane</keyword>
<evidence type="ECO:0000256" key="12">
    <source>
        <dbReference type="ARBA" id="ARBA00023180"/>
    </source>
</evidence>
<evidence type="ECO:0000313" key="18">
    <source>
        <dbReference type="Proteomes" id="UP000289340"/>
    </source>
</evidence>
<keyword evidence="11 17" id="KW-0675">Receptor</keyword>
<evidence type="ECO:0000256" key="7">
    <source>
        <dbReference type="ARBA" id="ARBA00022729"/>
    </source>
</evidence>
<evidence type="ECO:0000259" key="16">
    <source>
        <dbReference type="Pfam" id="PF23598"/>
    </source>
</evidence>
<feature type="domain" description="Leucine-rich repeat-containing N-terminal plant-type" evidence="15">
    <location>
        <begin position="27"/>
        <end position="65"/>
    </location>
</feature>
<evidence type="ECO:0000256" key="6">
    <source>
        <dbReference type="ARBA" id="ARBA00022692"/>
    </source>
</evidence>
<evidence type="ECO:0000256" key="11">
    <source>
        <dbReference type="ARBA" id="ARBA00023170"/>
    </source>
</evidence>
<dbReference type="GO" id="GO:0005886">
    <property type="term" value="C:plasma membrane"/>
    <property type="evidence" value="ECO:0007669"/>
    <property type="project" value="UniProtKB-SubCell"/>
</dbReference>
<dbReference type="FunFam" id="3.80.10.10:FF:000041">
    <property type="entry name" value="LRR receptor-like serine/threonine-protein kinase ERECTA"/>
    <property type="match status" value="1"/>
</dbReference>
<protein>
    <submittedName>
        <fullName evidence="17">Receptor-like protein EIX2</fullName>
    </submittedName>
</protein>
<comment type="caution">
    <text evidence="17">The sequence shown here is derived from an EMBL/GenBank/DDBJ whole genome shotgun (WGS) entry which is preliminary data.</text>
</comment>
<comment type="subcellular location">
    <subcellularLocation>
        <location evidence="1">Cell membrane</location>
        <topology evidence="1">Single-pass type I membrane protein</topology>
    </subcellularLocation>
</comment>
<keyword evidence="4" id="KW-0597">Phosphoprotein</keyword>
<dbReference type="PANTHER" id="PTHR48063:SF63">
    <property type="entry name" value="LEUCINE-RICH RECEPTOR-LIKE KINASE FAMILY PROTEIN"/>
    <property type="match status" value="1"/>
</dbReference>
<keyword evidence="7 14" id="KW-0732">Signal</keyword>
<dbReference type="Pfam" id="PF23598">
    <property type="entry name" value="LRR_14"/>
    <property type="match status" value="2"/>
</dbReference>
<feature type="domain" description="Disease resistance R13L4/SHOC-2-like LRR" evidence="16">
    <location>
        <begin position="1256"/>
        <end position="1470"/>
    </location>
</feature>
<organism evidence="17 18">
    <name type="scientific">Glycine soja</name>
    <name type="common">Wild soybean</name>
    <dbReference type="NCBI Taxonomy" id="3848"/>
    <lineage>
        <taxon>Eukaryota</taxon>
        <taxon>Viridiplantae</taxon>
        <taxon>Streptophyta</taxon>
        <taxon>Embryophyta</taxon>
        <taxon>Tracheophyta</taxon>
        <taxon>Spermatophyta</taxon>
        <taxon>Magnoliopsida</taxon>
        <taxon>eudicotyledons</taxon>
        <taxon>Gunneridae</taxon>
        <taxon>Pentapetalae</taxon>
        <taxon>rosids</taxon>
        <taxon>fabids</taxon>
        <taxon>Fabales</taxon>
        <taxon>Fabaceae</taxon>
        <taxon>Papilionoideae</taxon>
        <taxon>50 kb inversion clade</taxon>
        <taxon>NPAAA clade</taxon>
        <taxon>indigoferoid/millettioid clade</taxon>
        <taxon>Phaseoleae</taxon>
        <taxon>Glycine</taxon>
        <taxon>Glycine subgen. Soja</taxon>
    </lineage>
</organism>
<dbReference type="InterPro" id="IPR055414">
    <property type="entry name" value="LRR_R13L4/SHOC2-like"/>
</dbReference>
<keyword evidence="8" id="KW-0677">Repeat</keyword>
<feature type="signal peptide" evidence="14">
    <location>
        <begin position="1"/>
        <end position="25"/>
    </location>
</feature>
<dbReference type="Proteomes" id="UP000289340">
    <property type="component" value="Chromosome 16"/>
</dbReference>
<dbReference type="FunFam" id="3.80.10.10:FF:000111">
    <property type="entry name" value="LRR receptor-like serine/threonine-protein kinase ERECTA"/>
    <property type="match status" value="1"/>
</dbReference>
<evidence type="ECO:0000256" key="10">
    <source>
        <dbReference type="ARBA" id="ARBA00023136"/>
    </source>
</evidence>
<keyword evidence="12" id="KW-0325">Glycoprotein</keyword>
<dbReference type="InterPro" id="IPR046956">
    <property type="entry name" value="RLP23-like"/>
</dbReference>
<dbReference type="FunFam" id="3.80.10.10:FF:002789">
    <property type="entry name" value="Leucine Rich Repeat family protein"/>
    <property type="match status" value="2"/>
</dbReference>
<proteinExistence type="inferred from homology"/>
<dbReference type="SUPFAM" id="SSF52047">
    <property type="entry name" value="RNI-like"/>
    <property type="match status" value="3"/>
</dbReference>
<keyword evidence="18" id="KW-1185">Reference proteome</keyword>
<keyword evidence="5" id="KW-0433">Leucine-rich repeat</keyword>
<keyword evidence="10 13" id="KW-0472">Membrane</keyword>
<dbReference type="InterPro" id="IPR003591">
    <property type="entry name" value="Leu-rich_rpt_typical-subtyp"/>
</dbReference>
<evidence type="ECO:0000256" key="8">
    <source>
        <dbReference type="ARBA" id="ARBA00022737"/>
    </source>
</evidence>
<evidence type="ECO:0000256" key="3">
    <source>
        <dbReference type="ARBA" id="ARBA00022475"/>
    </source>
</evidence>
<dbReference type="SMART" id="SM00369">
    <property type="entry name" value="LRR_TYP"/>
    <property type="match status" value="23"/>
</dbReference>
<sequence length="1964" mass="218308">MNSSIYILVFVQLWLLSLPCRESVCIPSERETLLKFKNNLNDPSNRLWSWNHNNTNCCHWYGVLCHNVTSHLLQLHLNSSPSAFVHYYDGYDWEGYRGFQFGGEISPCLADLKHLNYLDLSGNDFEGMSIPSFLGTMTSLTHLNLSDSGFHGKIPPQIGNLSNLVYLDLSSVVDDGTVPSQIGNLSKLRYLDLSDNYFEGMAIPSFLCAMTSLTHLDLSSGFMGKIPSQIGNLSNLVYLGLGGSYDLFAENVEWVSSMWKLEYLHLSKANLSKAFHWLHTLQSLPSLTHLYLSDCTLPHYNEPSLLNFSSLQTLHLYRTSYSPAISFVPKWIFKLKKLVSLQLQSNEIQGSIPGGIRNLTLLQNLDLSGNSFSSSIPDCLYGLHRLMYLDLSYNNLLGTISDALGNLTSLVELDLSRNQLEGTIPTSLGNLTSLVELYLSNNQLEGTIPPSLGNLTSLVRLDLSYSQLEGNIPTSLGNLTSLVELDLSYSQLEGNIPTSLGNVCNLRVIRLSYLKLNQQVNELLEILAPCISHGLTRLAVQSSQLSGNLTDHIGVFENIVLLDFSNNSIGGALPRSFGKLSSLRFLNLSINKFSGNPFESLGSLSKLSSLYIDGNLFHGVVKEDDLANLTSLTEFGASGNNFTLKVGPNWRPNFRLSYLDVTSWQLSPNFPSWIQSQNKLQYVGLSNTGILDSIPTWFWETPSQILYLNLSYNHIHGEIETTLKNPISIQTIDLSSNHLCGKLPYLSSDVFQLDLSSNSFSESMNDFLCKHQDGPVQLEFLNLASNNLSGEIPDCWMNWTSLVYVNLQSNHFVGNLPQSMGSLADLQSLQIRNNTLSGIFPTSLKKNNQLISLDLGENNLSGSIPTWVGEKLLNVKILLLRSNSFTGHIPNEICQMSLLQVLDLAQNNLSGNIPSCFSNFSAMTLKNQSTDPHIYSQAQFVMLYTSDYSIVSVLLWLKGRGDEYRNILGLVTSIDLSSNKLLGEIPKKITNLNGLNFLNLSHNQLIGHIPQGIGNMGSLQSIDFSRNQLSGEIPPTISNLSFLSMLDVSYNHLKGKIPTGTQLQTFDASSFIGNNLCGPPLPINCWSNGKTHSYEGSDGHGVNWFFVGATIGFVVGFWIVIAPLLICRSWRVVKENDLRNLTSLKEFHASGNNFTLKVGPNWLPNFQLTSLDVRSWQFYSHTDVRSTFSGYNASLFDLTYAANGTIPSQIGNLSNLLYLRLGDLSKAFHWLHTLQSLPSLTHLYLSHCTLPHYNEPSLLNFSSLQTLHLSFTSYSSAISFVPKWIFKLKKLVSLQLQGNEIQGPIPGGIRNLTLLQNLDLSGNSFSSFIPDCLYGLHRLKFLNLMDNNLHGTISDAPGNLTSLVELYLSYNQLEGTIPTFLGNLRNSREIDLTFLDLSINKFSGNPFESLGSLSKLSVLHIDGNNFQGVVNEDDLANLTSLKEFIASGNNFTLKVGPNWIPNFQLTYLDVTSWQIGPNFPSWIQSQNKLQYVGLSNTGILDSIPTWFWEPHSQVLHLNLSHNHIHGELVTTLQNPISIQTVDLSTNHLCGKLPYLSNDVYELDLSTNSFSESMQEFLCNNQDKAMQLEFLNLASNNLSGEIPDCWIDWSFLVEVNLQSNHFVGNFPPSMGSLAELQSLEIRNNLLSGIFPTSLKKTGQLISLDLGENNLSGCIPTWVGERLSNMKFLRLRSNSFPGHIPNEICQMSLLQVLDLAKNSLSGNIPSCFRNLSAMTLVNRSPYPQIYSHAPNNTEYSSVSGIVSVLLWLKGRGDEYGNILGLVTSIDLSSNKLLGDIPREITDLNGLYFLNLSHNQLIGPIPEGIGNMGSLQTIDFSRNQLSDEIPPTISNLSFLSMLDVSYNHLKGKFPTGTQLQTFDAFRFIGNNLCGPSLPINCSSNGKTHSYEGSHGHGVNWFFVSATIGFVVGLWIVIAPLLICRSWRHAYFHFLDHVLFKLQSFSSYSITV</sequence>
<feature type="domain" description="Disease resistance R13L4/SHOC-2-like LRR" evidence="16">
    <location>
        <begin position="109"/>
        <end position="292"/>
    </location>
</feature>
<dbReference type="PANTHER" id="PTHR48063">
    <property type="entry name" value="LRR RECEPTOR-LIKE KINASE"/>
    <property type="match status" value="1"/>
</dbReference>